<evidence type="ECO:0000313" key="2">
    <source>
        <dbReference type="WBParaSite" id="JU765_v2.g1833.t1"/>
    </source>
</evidence>
<organism evidence="1 2">
    <name type="scientific">Panagrolaimus sp. JU765</name>
    <dbReference type="NCBI Taxonomy" id="591449"/>
    <lineage>
        <taxon>Eukaryota</taxon>
        <taxon>Metazoa</taxon>
        <taxon>Ecdysozoa</taxon>
        <taxon>Nematoda</taxon>
        <taxon>Chromadorea</taxon>
        <taxon>Rhabditida</taxon>
        <taxon>Tylenchina</taxon>
        <taxon>Panagrolaimomorpha</taxon>
        <taxon>Panagrolaimoidea</taxon>
        <taxon>Panagrolaimidae</taxon>
        <taxon>Panagrolaimus</taxon>
    </lineage>
</organism>
<accession>A0AC34QQ58</accession>
<sequence length="495" mass="56348">MALLDSPYNYLLHYALLFAAIPWFYSYYNDQHRLATMGVEKAITKAWDRVISFPTINFQKIVVGINCNVDLIMSGVNIMNKINASVPERIEDHEQLNSLDDLYSTFLHFFSKGAPVERFMANEEVFEILTKLAESKDEKVHHYIGGNAALMAQKIASSFPTATAYLVGPIGPRSHALLHPSVVRNNSTRIAQDELHMIYEYKQGEIIGEFVAPSSSRFITSHDQFSGSSIVIEMFFKAIADIKPDLIILSGIHLLQFQPKEIRLEKLRLIKRSLLQVNPLIPIHLEMASMSEPTFANDILYRIIPYTDSIALNEQELTFLSKVGNGPYNEQYPVKSGALHVHKVVEMLYWLLSTFGHDRTNPESPAYNYRLQRIHFHCLTYHIVVSKGRDWSNLAAGLAAGAKLAGRQACNIRGKDESDLLEIRTPSRTLLDKHQDKVYQFDPHDPLASWMRNELVFIYTPVLVCKFPVYTVGVDDAISATALLYSQFYKMEKFH</sequence>
<name>A0AC34QQ58_9BILA</name>
<reference evidence="2" key="1">
    <citation type="submission" date="2022-11" db="UniProtKB">
        <authorList>
            <consortium name="WormBaseParasite"/>
        </authorList>
    </citation>
    <scope>IDENTIFICATION</scope>
</reference>
<proteinExistence type="predicted"/>
<dbReference type="Proteomes" id="UP000887576">
    <property type="component" value="Unplaced"/>
</dbReference>
<protein>
    <submittedName>
        <fullName evidence="2">ADP-dependent glucokinase</fullName>
    </submittedName>
</protein>
<evidence type="ECO:0000313" key="1">
    <source>
        <dbReference type="Proteomes" id="UP000887576"/>
    </source>
</evidence>
<dbReference type="WBParaSite" id="JU765_v2.g1833.t1">
    <property type="protein sequence ID" value="JU765_v2.g1833.t1"/>
    <property type="gene ID" value="JU765_v2.g1833"/>
</dbReference>